<reference evidence="1 2" key="1">
    <citation type="submission" date="2017-02" db="EMBL/GenBank/DDBJ databases">
        <authorList>
            <person name="Peterson S.W."/>
        </authorList>
    </citation>
    <scope>NUCLEOTIDE SEQUENCE [LARGE SCALE GENOMIC DNA]</scope>
    <source>
        <strain evidence="1 2">DSM 25262</strain>
    </source>
</reference>
<dbReference type="RefSeq" id="WP_079684891.1">
    <property type="nucleotide sequence ID" value="NZ_FUZU01000001.1"/>
</dbReference>
<dbReference type="SUPFAM" id="SSF101898">
    <property type="entry name" value="NHL repeat"/>
    <property type="match status" value="1"/>
</dbReference>
<evidence type="ECO:0000313" key="2">
    <source>
        <dbReference type="Proteomes" id="UP000190961"/>
    </source>
</evidence>
<accession>A0A1T5IQ65</accession>
<organism evidence="1 2">
    <name type="scientific">Ohtaekwangia koreensis</name>
    <dbReference type="NCBI Taxonomy" id="688867"/>
    <lineage>
        <taxon>Bacteria</taxon>
        <taxon>Pseudomonadati</taxon>
        <taxon>Bacteroidota</taxon>
        <taxon>Cytophagia</taxon>
        <taxon>Cytophagales</taxon>
        <taxon>Fulvivirgaceae</taxon>
        <taxon>Ohtaekwangia</taxon>
    </lineage>
</organism>
<evidence type="ECO:0000313" key="1">
    <source>
        <dbReference type="EMBL" id="SKC41083.1"/>
    </source>
</evidence>
<dbReference type="STRING" id="688867.SAMN05660236_0248"/>
<dbReference type="EMBL" id="FUZU01000001">
    <property type="protein sequence ID" value="SKC41083.1"/>
    <property type="molecule type" value="Genomic_DNA"/>
</dbReference>
<dbReference type="AlphaFoldDB" id="A0A1T5IQ65"/>
<keyword evidence="2" id="KW-1185">Reference proteome</keyword>
<gene>
    <name evidence="1" type="ORF">SAMN05660236_0248</name>
</gene>
<dbReference type="OrthoDB" id="1093345at2"/>
<proteinExistence type="predicted"/>
<name>A0A1T5IQ65_9BACT</name>
<protein>
    <submittedName>
        <fullName evidence="1">Uncharacterized protein</fullName>
    </submittedName>
</protein>
<dbReference type="Proteomes" id="UP000190961">
    <property type="component" value="Unassembled WGS sequence"/>
</dbReference>
<sequence length="889" mass="100987">MKRLPLLITIGIVLVTVGGYFLYERVLVTKNTSPWELVPESTIFVYEANDCQPCVQEMQQTSLWSVFRKAAFYQKPSADSLKMLFDFIEAQPRGLLVSTHQTRKDDFDFVFYIPLYQSKIKNLLLEQWSKLKTAEREFNGVKINELNSKGQMFSWAEVDDIWVGSFTPFLLEDVIRTYTGDGSTFKKQISSVYQMPHVKEDAGNLYVNIKNFGNWVGSFANAPMDFVQQVGHSALLDIKADGQTLTFNGFSMDSASQGYILSVFNNQVPVPFNMKNLISSRSVMVTSYGISDGPKLGESLKTYAAKKKSSLQDSIARLETTAGVQFKNLYQSLGKEVTVCYLEGRENNLSKIVLIETTKPEDWINTLNTVAQKTSLDTVFFERFSDYELREIPLRSFPEKLFWPLLSGFSSSYYTSLGNTIIIGEDVDELKSFLDDIDKEETWGKSVAQNQFLETTLLEANLSVYINTPLAWNMMAGALYPKWQQFIEENQSSLQAIEMGAIQMSHLNNSYYTNITWSASGETKRGTIAKEEKRDKLITNFSQGIYKFFVIRNHFTKQEDVLVQDSTRAISLVSADGKVQWKVELDNFITGDVAQIDYLKNGKLQFFFATAGQLHVIDRLGNYVKPYPITIEEKDIEYTSVVDYDHSKNYRFLVASKTGKLWMYDKEGSNLDGWKPKATDGSLFTPAQHHRLRGKDYIIAIRKDGIVNLMNRRGETLKNFPLNLDARPVGSYAVEAGNDAASTSFIIVSRDGFRIKFNLDGKIISRESLIKTVPEARFSLVREENEKSYLVIRQEPRQLTVMNQELKEIFASDFVGNNPAEVRYYDFGNGKVYISITDRSQDLSFIYDGQGKLITTLPLESNALIVRRTNQGSLKAYSGLGRSLTLQPL</sequence>